<feature type="domain" description="F-box" evidence="1">
    <location>
        <begin position="8"/>
        <end position="53"/>
    </location>
</feature>
<dbReference type="PROSITE" id="PS50181">
    <property type="entry name" value="FBOX"/>
    <property type="match status" value="1"/>
</dbReference>
<keyword evidence="3" id="KW-1185">Reference proteome</keyword>
<dbReference type="OrthoDB" id="10457202at2759"/>
<reference evidence="2" key="1">
    <citation type="journal article" date="2020" name="New Phytol.">
        <title>Comparative genomics reveals dynamic genome evolution in host specialist ectomycorrhizal fungi.</title>
        <authorList>
            <person name="Lofgren L.A."/>
            <person name="Nguyen N.H."/>
            <person name="Vilgalys R."/>
            <person name="Ruytinx J."/>
            <person name="Liao H.L."/>
            <person name="Branco S."/>
            <person name="Kuo A."/>
            <person name="LaButti K."/>
            <person name="Lipzen A."/>
            <person name="Andreopoulos W."/>
            <person name="Pangilinan J."/>
            <person name="Riley R."/>
            <person name="Hundley H."/>
            <person name="Na H."/>
            <person name="Barry K."/>
            <person name="Grigoriev I.V."/>
            <person name="Stajich J.E."/>
            <person name="Kennedy P.G."/>
        </authorList>
    </citation>
    <scope>NUCLEOTIDE SEQUENCE</scope>
    <source>
        <strain evidence="2">DOB743</strain>
    </source>
</reference>
<accession>A0A9P6ZZT4</accession>
<proteinExistence type="predicted"/>
<dbReference type="EMBL" id="JABBWD010000011">
    <property type="protein sequence ID" value="KAG1779767.1"/>
    <property type="molecule type" value="Genomic_DNA"/>
</dbReference>
<name>A0A9P6ZZT4_9AGAM</name>
<organism evidence="2 3">
    <name type="scientific">Suillus placidus</name>
    <dbReference type="NCBI Taxonomy" id="48579"/>
    <lineage>
        <taxon>Eukaryota</taxon>
        <taxon>Fungi</taxon>
        <taxon>Dikarya</taxon>
        <taxon>Basidiomycota</taxon>
        <taxon>Agaricomycotina</taxon>
        <taxon>Agaricomycetes</taxon>
        <taxon>Agaricomycetidae</taxon>
        <taxon>Boletales</taxon>
        <taxon>Suillineae</taxon>
        <taxon>Suillaceae</taxon>
        <taxon>Suillus</taxon>
    </lineage>
</organism>
<evidence type="ECO:0000313" key="2">
    <source>
        <dbReference type="EMBL" id="KAG1779767.1"/>
    </source>
</evidence>
<dbReference type="AlphaFoldDB" id="A0A9P6ZZT4"/>
<gene>
    <name evidence="2" type="ORF">EV702DRAFT_1277199</name>
</gene>
<comment type="caution">
    <text evidence="2">The sequence shown here is derived from an EMBL/GenBank/DDBJ whole genome shotgun (WGS) entry which is preliminary data.</text>
</comment>
<protein>
    <recommendedName>
        <fullName evidence="1">F-box domain-containing protein</fullName>
    </recommendedName>
</protein>
<dbReference type="InterPro" id="IPR001810">
    <property type="entry name" value="F-box_dom"/>
</dbReference>
<evidence type="ECO:0000313" key="3">
    <source>
        <dbReference type="Proteomes" id="UP000714275"/>
    </source>
</evidence>
<evidence type="ECO:0000259" key="1">
    <source>
        <dbReference type="PROSITE" id="PS50181"/>
    </source>
</evidence>
<sequence length="285" mass="31961">MNQFHRATSRLLDFPVETLSDILGHLDPYELLVVRARQICNDVLHASVVVKALDNEVDYSAHALQLAAKLSFPALRIPFQYKCTALSPILFHAHTHDQIIIISMNLSGWLLATKSLCFIFYVERNTLLELESTSGAQITPDPSRRAYPRKHSFCGPELYLWLGPLGDQKSQLDPLCIHYFNSHRMVDFKAGNGTRWDQRLIEGAVFESVLGATWIWSPISRDDHSGEVPYDCGSKLGDAAVLRSYEHDSDAMEVNRALSSMKLNRALDYLISSGYLPSASSHLSA</sequence>
<dbReference type="Proteomes" id="UP000714275">
    <property type="component" value="Unassembled WGS sequence"/>
</dbReference>